<dbReference type="PANTHER" id="PTHR47901">
    <property type="entry name" value="CASPASE RECRUITMENT DOMAIN-CONTAINING PROTEIN 18"/>
    <property type="match status" value="1"/>
</dbReference>
<dbReference type="Gene3D" id="3.40.50.1460">
    <property type="match status" value="2"/>
</dbReference>
<gene>
    <name evidence="15" type="ORF">ONB1V03_LOCUS12059</name>
</gene>
<evidence type="ECO:0000256" key="7">
    <source>
        <dbReference type="ARBA" id="ARBA00023015"/>
    </source>
</evidence>
<feature type="domain" description="Caspase family p10" evidence="12">
    <location>
        <begin position="490"/>
        <end position="545"/>
    </location>
</feature>
<keyword evidence="2" id="KW-0053">Apoptosis</keyword>
<evidence type="ECO:0000256" key="2">
    <source>
        <dbReference type="ARBA" id="ARBA00022703"/>
    </source>
</evidence>
<keyword evidence="3" id="KW-0479">Metal-binding</keyword>
<keyword evidence="4" id="KW-0863">Zinc-finger</keyword>
<dbReference type="InterPro" id="IPR002138">
    <property type="entry name" value="Pept_C14_p10"/>
</dbReference>
<dbReference type="GO" id="GO:0004197">
    <property type="term" value="F:cysteine-type endopeptidase activity"/>
    <property type="evidence" value="ECO:0007669"/>
    <property type="project" value="InterPro"/>
</dbReference>
<evidence type="ECO:0000256" key="1">
    <source>
        <dbReference type="ARBA" id="ARBA00022670"/>
    </source>
</evidence>
<keyword evidence="7" id="KW-0805">Transcription regulation</keyword>
<dbReference type="SUPFAM" id="SSF52129">
    <property type="entry name" value="Caspase-like"/>
    <property type="match status" value="2"/>
</dbReference>
<organism evidence="15">
    <name type="scientific">Oppiella nova</name>
    <dbReference type="NCBI Taxonomy" id="334625"/>
    <lineage>
        <taxon>Eukaryota</taxon>
        <taxon>Metazoa</taxon>
        <taxon>Ecdysozoa</taxon>
        <taxon>Arthropoda</taxon>
        <taxon>Chelicerata</taxon>
        <taxon>Arachnida</taxon>
        <taxon>Acari</taxon>
        <taxon>Acariformes</taxon>
        <taxon>Sarcoptiformes</taxon>
        <taxon>Oribatida</taxon>
        <taxon>Brachypylina</taxon>
        <taxon>Oppioidea</taxon>
        <taxon>Oppiidae</taxon>
        <taxon>Oppiella</taxon>
    </lineage>
</organism>
<feature type="non-terminal residue" evidence="15">
    <location>
        <position position="1"/>
    </location>
</feature>
<feature type="domain" description="Nuclear receptor" evidence="14">
    <location>
        <begin position="6"/>
        <end position="93"/>
    </location>
</feature>
<feature type="region of interest" description="Disordered" evidence="11">
    <location>
        <begin position="614"/>
        <end position="637"/>
    </location>
</feature>
<feature type="non-terminal residue" evidence="15">
    <location>
        <position position="933"/>
    </location>
</feature>
<dbReference type="PROSITE" id="PS50208">
    <property type="entry name" value="CASPASE_P20"/>
    <property type="match status" value="1"/>
</dbReference>
<evidence type="ECO:0000256" key="5">
    <source>
        <dbReference type="ARBA" id="ARBA00022801"/>
    </source>
</evidence>
<dbReference type="InterPro" id="IPR029030">
    <property type="entry name" value="Caspase-like_dom_sf"/>
</dbReference>
<name>A0A7R9M8G6_9ACAR</name>
<dbReference type="GO" id="GO:0006508">
    <property type="term" value="P:proteolysis"/>
    <property type="evidence" value="ECO:0007669"/>
    <property type="project" value="UniProtKB-KW"/>
</dbReference>
<evidence type="ECO:0000256" key="11">
    <source>
        <dbReference type="SAM" id="MobiDB-lite"/>
    </source>
</evidence>
<keyword evidence="5" id="KW-0378">Hydrolase</keyword>
<proteinExistence type="inferred from homology"/>
<feature type="domain" description="Caspase family p20" evidence="13">
    <location>
        <begin position="833"/>
        <end position="929"/>
    </location>
</feature>
<evidence type="ECO:0000259" key="12">
    <source>
        <dbReference type="PROSITE" id="PS50207"/>
    </source>
</evidence>
<dbReference type="PANTHER" id="PTHR47901:SF8">
    <property type="entry name" value="CASPASE-3"/>
    <property type="match status" value="1"/>
</dbReference>
<dbReference type="Pfam" id="PF00656">
    <property type="entry name" value="Peptidase_C14"/>
    <property type="match status" value="1"/>
</dbReference>
<evidence type="ECO:0000256" key="9">
    <source>
        <dbReference type="ARBA" id="ARBA00023163"/>
    </source>
</evidence>
<evidence type="ECO:0000313" key="16">
    <source>
        <dbReference type="Proteomes" id="UP000728032"/>
    </source>
</evidence>
<dbReference type="InterPro" id="IPR001309">
    <property type="entry name" value="Pept_C14_p20"/>
</dbReference>
<dbReference type="InterPro" id="IPR011600">
    <property type="entry name" value="Pept_C14_caspase"/>
</dbReference>
<accession>A0A7R9M8G6</accession>
<evidence type="ECO:0000256" key="6">
    <source>
        <dbReference type="ARBA" id="ARBA00022833"/>
    </source>
</evidence>
<dbReference type="InterPro" id="IPR002398">
    <property type="entry name" value="Pept_C14"/>
</dbReference>
<evidence type="ECO:0000313" key="15">
    <source>
        <dbReference type="EMBL" id="CAD7655416.1"/>
    </source>
</evidence>
<sequence>QVMSEYRFCRVCGGNNRDNPALRLGENYVSKGSGVYTCEKDRQWFYKNAKLTKVCPKGEMDANAPENCDISVCPACKLHKCYRIGLKLKPQNSANCTTNGDPAHAYLQPNTPIANNGHNFVVNSNLTPTVGPNNQILQPVAGPSTTVPSNTNIMGSYPESVNTENDLLAQLLDMTDIEMMLTDEMGDTGIENLNPNQDFTQQSPQTSVHNTMAVESYQGAPVAQAATSGSTQTIAHNNTIARQTDTSDDHTIDDMIFTFINKINLGLVPTSGDPLLGKMKHIQVNENHNKIMVEQIRCELKQPGRLTQFLDATGLHREAIGMAEMFRTEEPWPYTNGWDLKVINASILRSGSSKYFSMDSSPRGRAIVFVTVDGLDVEIMRWKSIFGQLGFQYDVYREATCSQILDVLLGVSCQRFDADALLVMFIGGGYDEKIRGYSDRPDMSFTDIADIFSDSSATQQMETNEQIKNANMNFTPMDLWRNPMEDITQFGQAFSYTIAQYACKKHLTDLVEMTNKRLVSEQRDNENQKIMVAALDMTRDIYFNPGENYVLPGSGIYTCEADRQWFYRNAKFATVCQRTENGAPDMAICTCSSDKLHKCFSIGMRYEYNTQDMPQNSARRTKRHRSNTTQGTGFVPNQGYNYNLGTDHYSGHPPTNTSAIQQINGGNTYPAQVHSQQFNVYNQGINASEMHTSTSTQVLANTSMTVAANNGNLGLNRLQTNNTITTPTNSSLDNRIDDMKIQQNEHENKCRIQHIRNVLKDPVRMKQFLDNTGTHQLANELVEMFKMDYPWPYRTDLPELPVVRASELRSGNTRYFFMDSNPRGRAIVFISTDGLDGEADRWESILGQLGFEKDVYRKAKCSQIRDVLLGVSGQPFDADALFVMFIGGGYDEKICGYGGNEMSFKEIVDIFSDTNCVSLRNKPKIFVFNTFSI</sequence>
<dbReference type="OrthoDB" id="6044770at2759"/>
<dbReference type="PROSITE" id="PS50207">
    <property type="entry name" value="CASPASE_P10"/>
    <property type="match status" value="1"/>
</dbReference>
<dbReference type="AlphaFoldDB" id="A0A7R9M8G6"/>
<dbReference type="GO" id="GO:0043565">
    <property type="term" value="F:sequence-specific DNA binding"/>
    <property type="evidence" value="ECO:0007669"/>
    <property type="project" value="InterPro"/>
</dbReference>
<evidence type="ECO:0000256" key="3">
    <source>
        <dbReference type="ARBA" id="ARBA00022723"/>
    </source>
</evidence>
<dbReference type="EMBL" id="OC924281">
    <property type="protein sequence ID" value="CAD7655416.1"/>
    <property type="molecule type" value="Genomic_DNA"/>
</dbReference>
<reference evidence="15" key="1">
    <citation type="submission" date="2020-11" db="EMBL/GenBank/DDBJ databases">
        <authorList>
            <person name="Tran Van P."/>
        </authorList>
    </citation>
    <scope>NUCLEOTIDE SEQUENCE</scope>
</reference>
<evidence type="ECO:0000259" key="13">
    <source>
        <dbReference type="PROSITE" id="PS50208"/>
    </source>
</evidence>
<dbReference type="InterPro" id="IPR001628">
    <property type="entry name" value="Znf_hrmn_rcpt"/>
</dbReference>
<dbReference type="Proteomes" id="UP000728032">
    <property type="component" value="Unassembled WGS sequence"/>
</dbReference>
<dbReference type="PROSITE" id="PS51030">
    <property type="entry name" value="NUCLEAR_REC_DBD_2"/>
    <property type="match status" value="1"/>
</dbReference>
<evidence type="ECO:0000256" key="8">
    <source>
        <dbReference type="ARBA" id="ARBA00023125"/>
    </source>
</evidence>
<keyword evidence="8" id="KW-0238">DNA-binding</keyword>
<protein>
    <submittedName>
        <fullName evidence="15">Uncharacterized protein</fullName>
    </submittedName>
</protein>
<keyword evidence="1" id="KW-0645">Protease</keyword>
<dbReference type="EMBL" id="CAJPVJ010009456">
    <property type="protein sequence ID" value="CAG2172603.1"/>
    <property type="molecule type" value="Genomic_DNA"/>
</dbReference>
<evidence type="ECO:0000259" key="14">
    <source>
        <dbReference type="PROSITE" id="PS51030"/>
    </source>
</evidence>
<evidence type="ECO:0000256" key="4">
    <source>
        <dbReference type="ARBA" id="ARBA00022771"/>
    </source>
</evidence>
<dbReference type="GO" id="GO:0008270">
    <property type="term" value="F:zinc ion binding"/>
    <property type="evidence" value="ECO:0007669"/>
    <property type="project" value="UniProtKB-KW"/>
</dbReference>
<keyword evidence="6" id="KW-0862">Zinc</keyword>
<evidence type="ECO:0000256" key="10">
    <source>
        <dbReference type="RuleBase" id="RU003971"/>
    </source>
</evidence>
<dbReference type="GO" id="GO:0003700">
    <property type="term" value="F:DNA-binding transcription factor activity"/>
    <property type="evidence" value="ECO:0007669"/>
    <property type="project" value="InterPro"/>
</dbReference>
<comment type="similarity">
    <text evidence="10">Belongs to the peptidase C14A family.</text>
</comment>
<keyword evidence="16" id="KW-1185">Reference proteome</keyword>
<keyword evidence="9" id="KW-0804">Transcription</keyword>
<dbReference type="GO" id="GO:0006915">
    <property type="term" value="P:apoptotic process"/>
    <property type="evidence" value="ECO:0007669"/>
    <property type="project" value="UniProtKB-KW"/>
</dbReference>